<evidence type="ECO:0000313" key="2">
    <source>
        <dbReference type="EMBL" id="MBW32814.1"/>
    </source>
</evidence>
<accession>A0A2M3ZW86</accession>
<name>A0A2M3ZW86_9DIPT</name>
<dbReference type="EMBL" id="GGFM01012063">
    <property type="protein sequence ID" value="MBW32814.1"/>
    <property type="molecule type" value="Transcribed_RNA"/>
</dbReference>
<keyword evidence="1" id="KW-0732">Signal</keyword>
<organism evidence="2">
    <name type="scientific">Anopheles braziliensis</name>
    <dbReference type="NCBI Taxonomy" id="58242"/>
    <lineage>
        <taxon>Eukaryota</taxon>
        <taxon>Metazoa</taxon>
        <taxon>Ecdysozoa</taxon>
        <taxon>Arthropoda</taxon>
        <taxon>Hexapoda</taxon>
        <taxon>Insecta</taxon>
        <taxon>Pterygota</taxon>
        <taxon>Neoptera</taxon>
        <taxon>Endopterygota</taxon>
        <taxon>Diptera</taxon>
        <taxon>Nematocera</taxon>
        <taxon>Culicoidea</taxon>
        <taxon>Culicidae</taxon>
        <taxon>Anophelinae</taxon>
        <taxon>Anopheles</taxon>
    </lineage>
</organism>
<dbReference type="AlphaFoldDB" id="A0A2M3ZW86"/>
<reference evidence="2" key="1">
    <citation type="submission" date="2018-01" db="EMBL/GenBank/DDBJ databases">
        <title>An insight into the sialome of Amazonian anophelines.</title>
        <authorList>
            <person name="Ribeiro J.M."/>
            <person name="Scarpassa V."/>
            <person name="Calvo E."/>
        </authorList>
    </citation>
    <scope>NUCLEOTIDE SEQUENCE</scope>
    <source>
        <tissue evidence="2">Salivary glands</tissue>
    </source>
</reference>
<feature type="signal peptide" evidence="1">
    <location>
        <begin position="1"/>
        <end position="17"/>
    </location>
</feature>
<sequence length="72" mass="7886">MLVVLVVVFTSLVLLRAINDRSHCPSGTQCALAKHSQPGKRVNNSFTALLHLIIPARSRFASRLSLSLSFLL</sequence>
<proteinExistence type="predicted"/>
<feature type="chain" id="PRO_5014656315" evidence="1">
    <location>
        <begin position="18"/>
        <end position="72"/>
    </location>
</feature>
<protein>
    <submittedName>
        <fullName evidence="2">Putative secreted peptide</fullName>
    </submittedName>
</protein>
<evidence type="ECO:0000256" key="1">
    <source>
        <dbReference type="SAM" id="SignalP"/>
    </source>
</evidence>